<evidence type="ECO:0000256" key="1">
    <source>
        <dbReference type="SAM" id="MobiDB-lite"/>
    </source>
</evidence>
<dbReference type="EMBL" id="JBHTEB010000001">
    <property type="protein sequence ID" value="MFD0318594.1"/>
    <property type="molecule type" value="Genomic_DNA"/>
</dbReference>
<keyword evidence="4" id="KW-1185">Reference proteome</keyword>
<feature type="region of interest" description="Disordered" evidence="1">
    <location>
        <begin position="763"/>
        <end position="782"/>
    </location>
</feature>
<comment type="caution">
    <text evidence="3">The sequence shown here is derived from an EMBL/GenBank/DDBJ whole genome shotgun (WGS) entry which is preliminary data.</text>
</comment>
<dbReference type="Pfam" id="PF05593">
    <property type="entry name" value="RHS_repeat"/>
    <property type="match status" value="2"/>
</dbReference>
<dbReference type="NCBIfam" id="TIGR03696">
    <property type="entry name" value="Rhs_assc_core"/>
    <property type="match status" value="1"/>
</dbReference>
<reference evidence="4" key="1">
    <citation type="journal article" date="2019" name="Int. J. Syst. Evol. Microbiol.">
        <title>The Global Catalogue of Microorganisms (GCM) 10K type strain sequencing project: providing services to taxonomists for standard genome sequencing and annotation.</title>
        <authorList>
            <consortium name="The Broad Institute Genomics Platform"/>
            <consortium name="The Broad Institute Genome Sequencing Center for Infectious Disease"/>
            <person name="Wu L."/>
            <person name="Ma J."/>
        </authorList>
    </citation>
    <scope>NUCLEOTIDE SEQUENCE [LARGE SCALE GENOMIC DNA]</scope>
    <source>
        <strain evidence="4">CGMCC 4.7400</strain>
    </source>
</reference>
<dbReference type="RefSeq" id="WP_381615841.1">
    <property type="nucleotide sequence ID" value="NZ_JBHTEB010000001.1"/>
</dbReference>
<dbReference type="InterPro" id="IPR031325">
    <property type="entry name" value="RHS_repeat"/>
</dbReference>
<name>A0ABW2WHL1_9ACTN</name>
<feature type="signal peptide" evidence="2">
    <location>
        <begin position="1"/>
        <end position="25"/>
    </location>
</feature>
<accession>A0ABW2WHL1</accession>
<feature type="region of interest" description="Disordered" evidence="1">
    <location>
        <begin position="333"/>
        <end position="355"/>
    </location>
</feature>
<evidence type="ECO:0000313" key="4">
    <source>
        <dbReference type="Proteomes" id="UP001597023"/>
    </source>
</evidence>
<dbReference type="Gene3D" id="2.180.10.10">
    <property type="entry name" value="RHS repeat-associated core"/>
    <property type="match status" value="2"/>
</dbReference>
<feature type="region of interest" description="Disordered" evidence="1">
    <location>
        <begin position="52"/>
        <end position="77"/>
    </location>
</feature>
<gene>
    <name evidence="3" type="ORF">ACFQZ6_31185</name>
</gene>
<protein>
    <submittedName>
        <fullName evidence="3">RHS repeat-associated core domain-containing protein</fullName>
    </submittedName>
</protein>
<proteinExistence type="predicted"/>
<dbReference type="NCBIfam" id="TIGR01643">
    <property type="entry name" value="YD_repeat_2x"/>
    <property type="match status" value="2"/>
</dbReference>
<evidence type="ECO:0000256" key="2">
    <source>
        <dbReference type="SAM" id="SignalP"/>
    </source>
</evidence>
<feature type="region of interest" description="Disordered" evidence="1">
    <location>
        <begin position="1717"/>
        <end position="1741"/>
    </location>
</feature>
<feature type="compositionally biased region" description="Polar residues" evidence="1">
    <location>
        <begin position="768"/>
        <end position="782"/>
    </location>
</feature>
<dbReference type="InterPro" id="IPR022385">
    <property type="entry name" value="Rhs_assc_core"/>
</dbReference>
<dbReference type="PANTHER" id="PTHR32305">
    <property type="match status" value="1"/>
</dbReference>
<dbReference type="Proteomes" id="UP001597023">
    <property type="component" value="Unassembled WGS sequence"/>
</dbReference>
<feature type="compositionally biased region" description="Low complexity" evidence="1">
    <location>
        <begin position="1579"/>
        <end position="1590"/>
    </location>
</feature>
<feature type="region of interest" description="Disordered" evidence="1">
    <location>
        <begin position="1567"/>
        <end position="1590"/>
    </location>
</feature>
<dbReference type="PANTHER" id="PTHR32305:SF17">
    <property type="entry name" value="TRNA NUCLEASE WAPA"/>
    <property type="match status" value="1"/>
</dbReference>
<feature type="compositionally biased region" description="Low complexity" evidence="1">
    <location>
        <begin position="1257"/>
        <end position="1267"/>
    </location>
</feature>
<dbReference type="InterPro" id="IPR006530">
    <property type="entry name" value="YD"/>
</dbReference>
<feature type="chain" id="PRO_5046951062" evidence="2">
    <location>
        <begin position="26"/>
        <end position="2069"/>
    </location>
</feature>
<keyword evidence="2" id="KW-0732">Signal</keyword>
<feature type="region of interest" description="Disordered" evidence="1">
    <location>
        <begin position="1252"/>
        <end position="1273"/>
    </location>
</feature>
<sequence length="2069" mass="221081">MKLTPVITVVTLAASLLMTTEGAAAFPPDAGSSSRQPVFERPEPVRSVPVKVVRPADPDPAGMPTGAPRRAAATWPTPGTATVDLPEGARALTDAAALPVQVGPGSHGAPERVRVEVLPRARALKEGADGVALSVTPADQTTDTGRVRVVVDYSGFQDAHGGDWAHRLTLTPLSGPGTAVLSARNDARARTVTAEVDLARSTTFAVAADTGGATGDYAATSLSPSGSWQTDLNSGGFSWRYGLKAPPVPGGLAPALALSYSSQSVDGRVVAQNAQPSWVGEGWDLWPGYIERTYKPCADDLGGNNGQTKTGDLCWETDNATVASQALSGRLVKGGDGRWRPESDDGTRIDRRTDGVNGDRDGEYWILTATDGTRYYYGLNRLPGWTSGDATTQSAWTAPVYGNDEDEPCHAATFAESACVQAYRWNLDYVVDVHGNSMSYFYTPETGRYGQNLGRSTATYTRGGVLSEIHYGTRTGDDYGQVPAKVVFTPADRCVSGADCAQRTATAWPDVPWDLDCAGATCSDAQRTPSFWTTKRLARITTQVLGADGGYRSVDRWDLTHTWPTPGDGTNAGLWLNKVRRTGLGKPTEVALPAVTFTGTLYENRVNAATDGLPKLNKPRMTAIDTESGGRISVTYAPADCAPGTRPVPETNTRRCFPVRWAMPPAIEPVDDWFHKYVVAQVQEIDNLTGAAPTVTAYEYTGGAAWAWDDNPLAELARRSWSQWRGYERVVVRTGDPRQDLDHPRLKTTHRFFRGMYGDRLNRAGGTKTPTVTDSTGTSVPDHQQYAGFERESITYLGDTATEVSGRISTPWSRQTATQTVLGTTLRAHQVESVRDVSRTRLAGGTDRTTRVDTSYDDHGNVTRVDDHGDTGVTGDEECTTTSYAQNATTHLVSLPKHVVKEGVACHSGDPVVSAVLADTRTFYDGHAYDAAPTRGLATRTETAKGHSGSTPQYVATTTAYDGYGRATRTTDPLQRITTTTYTQTNGLTTASTVTNALDHTQTTTLDPAWGLATTVTDANDRRTSLGYDALGRLRTVHNPGRTPADDTPDVRYAYHVSDGGGPNWVSTEKLVANGNTTTSYELFDGLLRPRQTQAPSPAAEGGWILTNTTYDSRGLAVRTDEPYYNKSAVGSFYQPPAGSVPGSTVTEYDGAGRVTATLQMAANEEKWRTTTTHTGDTVTVVPPPGGTATTTVTDAQGRVTSLTQYRDRSARGDGDTTRYTYTDAGSLQTVTDPAGNVWRYAYDLLGRKTAAHDPDTGTTTTTYDDAGQPLTTTDARGRTVATVYDDLGRVVETRLVTDTGSTPLTRSVYDTLPGGKGVLASATSYDHGDAYVTRTEELDAAGRPSKTSVTVPSVPGAEELAGNYPTTYTYKPDGSLSSRTLPALGDLASETLTHTYTPLGQPARLTGATTYVDATAYTELGEPSSVVLGPKPALGQPSRQLTRWYAYDPVTRRPTQQQLTREVDGSTTAHKVDYRYDPAGNITSLVDHAAGSVADTQCYAYDHLRRVTQVWTQVSGCADAPSTSVVGGPAPYWQTFAYDLTGNRTQKTAKGLNGAADVTTAYHYPRPEPGAPADQPHTLTSTTTGTGGTASYTYDDAGHTLSRPGPAGRQTLEWDGAGQLASITSGTARTSYVYDASGAPLLRRDPGKVTLYVGDGEIVLDTGTKARTGRRYVSGVGTRTKADGLLYLSTDHHDTAQIAVSATDPAAMDVRRTDLFGNPRPGSATWRGGDRGFVGGTTNTTTGLTRLGAREYDPGLGRFLSADPVIDPMDPQQMNGYAYANNNPASMSDPDGLKYFIDAEGRYTAPSAAAKKYLGPARYRQIVQREDFKARRAHLGKIDTAVPYGPKGLPLPKDVIERTLVPLGYEGSDRFTYRDAFRFAAQGELEWSVTCQILGGSPQDCKSTDAPWHFKKAAGWVREWSISLCASGSLFGAGMELCGGVDPHGIGYTRAVPVGADGELLRRGAKYAVGDVTRFPVRGSVSLRASNQSYAEQGGLAWEAAAPGVVFSESFDGKGKSVTLPLVPSPWDFGGGVSETVGAGYLATWDTDTPGFAQWLARMSLACGLADC</sequence>
<dbReference type="InterPro" id="IPR050708">
    <property type="entry name" value="T6SS_VgrG/RHS"/>
</dbReference>
<organism evidence="3 4">
    <name type="scientific">Streptomyces flavalbus</name>
    <dbReference type="NCBI Taxonomy" id="2665155"/>
    <lineage>
        <taxon>Bacteria</taxon>
        <taxon>Bacillati</taxon>
        <taxon>Actinomycetota</taxon>
        <taxon>Actinomycetes</taxon>
        <taxon>Kitasatosporales</taxon>
        <taxon>Streptomycetaceae</taxon>
        <taxon>Streptomyces</taxon>
    </lineage>
</organism>
<evidence type="ECO:0000313" key="3">
    <source>
        <dbReference type="EMBL" id="MFD0318594.1"/>
    </source>
</evidence>